<evidence type="ECO:0000256" key="5">
    <source>
        <dbReference type="ARBA" id="ARBA00022946"/>
    </source>
</evidence>
<dbReference type="Pfam" id="PF00004">
    <property type="entry name" value="AAA"/>
    <property type="match status" value="1"/>
</dbReference>
<keyword evidence="3 8" id="KW-0547">Nucleotide-binding</keyword>
<feature type="coiled-coil region" evidence="9">
    <location>
        <begin position="478"/>
        <end position="599"/>
    </location>
</feature>
<evidence type="ECO:0000256" key="4">
    <source>
        <dbReference type="ARBA" id="ARBA00022840"/>
    </source>
</evidence>
<evidence type="ECO:0000256" key="1">
    <source>
        <dbReference type="ARBA" id="ARBA00008675"/>
    </source>
</evidence>
<dbReference type="InterPro" id="IPR018368">
    <property type="entry name" value="ClpA/B_CS1"/>
</dbReference>
<dbReference type="Pfam" id="PF10431">
    <property type="entry name" value="ClpB_D2-small"/>
    <property type="match status" value="1"/>
</dbReference>
<dbReference type="Gene3D" id="3.40.50.300">
    <property type="entry name" value="P-loop containing nucleotide triphosphate hydrolases"/>
    <property type="match status" value="2"/>
</dbReference>
<accession>A0A0D9VD04</accession>
<keyword evidence="5" id="KW-0809">Transit peptide</keyword>
<reference evidence="11 12" key="1">
    <citation type="submission" date="2012-08" db="EMBL/GenBank/DDBJ databases">
        <title>Oryza genome evolution.</title>
        <authorList>
            <person name="Wing R.A."/>
        </authorList>
    </citation>
    <scope>NUCLEOTIDE SEQUENCE</scope>
</reference>
<name>A0A0D9VD04_9ORYZ</name>
<dbReference type="PROSITE" id="PS00870">
    <property type="entry name" value="CLPAB_1"/>
    <property type="match status" value="1"/>
</dbReference>
<evidence type="ECO:0000256" key="6">
    <source>
        <dbReference type="ARBA" id="ARBA00023186"/>
    </source>
</evidence>
<dbReference type="InterPro" id="IPR027417">
    <property type="entry name" value="P-loop_NTPase"/>
</dbReference>
<dbReference type="CDD" id="cd00009">
    <property type="entry name" value="AAA"/>
    <property type="match status" value="1"/>
</dbReference>
<dbReference type="FunFam" id="3.40.50.300:FF:000010">
    <property type="entry name" value="Chaperone clpB 1, putative"/>
    <property type="match status" value="1"/>
</dbReference>
<organism evidence="11 12">
    <name type="scientific">Leersia perrieri</name>
    <dbReference type="NCBI Taxonomy" id="77586"/>
    <lineage>
        <taxon>Eukaryota</taxon>
        <taxon>Viridiplantae</taxon>
        <taxon>Streptophyta</taxon>
        <taxon>Embryophyta</taxon>
        <taxon>Tracheophyta</taxon>
        <taxon>Spermatophyta</taxon>
        <taxon>Magnoliopsida</taxon>
        <taxon>Liliopsida</taxon>
        <taxon>Poales</taxon>
        <taxon>Poaceae</taxon>
        <taxon>BOP clade</taxon>
        <taxon>Oryzoideae</taxon>
        <taxon>Oryzeae</taxon>
        <taxon>Oryzinae</taxon>
        <taxon>Leersia</taxon>
    </lineage>
</organism>
<dbReference type="PANTHER" id="PTHR11638:SF86">
    <property type="entry name" value="CHAPERONE PROTEIN CLPB4, MITOCHONDRIAL"/>
    <property type="match status" value="1"/>
</dbReference>
<evidence type="ECO:0000256" key="3">
    <source>
        <dbReference type="ARBA" id="ARBA00022741"/>
    </source>
</evidence>
<dbReference type="InterPro" id="IPR004176">
    <property type="entry name" value="Clp_R_N"/>
</dbReference>
<dbReference type="SMART" id="SM00382">
    <property type="entry name" value="AAA"/>
    <property type="match status" value="2"/>
</dbReference>
<dbReference type="InterPro" id="IPR003593">
    <property type="entry name" value="AAA+_ATPase"/>
</dbReference>
<dbReference type="InterPro" id="IPR001270">
    <property type="entry name" value="ClpA/B"/>
</dbReference>
<dbReference type="PROSITE" id="PS00871">
    <property type="entry name" value="CLPAB_2"/>
    <property type="match status" value="1"/>
</dbReference>
<dbReference type="FunFam" id="1.10.8.60:FF:000017">
    <property type="entry name" value="ATP-dependent chaperone ClpB"/>
    <property type="match status" value="1"/>
</dbReference>
<dbReference type="Gene3D" id="1.10.8.60">
    <property type="match status" value="1"/>
</dbReference>
<dbReference type="SUPFAM" id="SSF81923">
    <property type="entry name" value="Double Clp-N motif"/>
    <property type="match status" value="1"/>
</dbReference>
<dbReference type="Proteomes" id="UP000032180">
    <property type="component" value="Chromosome 2"/>
</dbReference>
<evidence type="ECO:0000259" key="10">
    <source>
        <dbReference type="PROSITE" id="PS51903"/>
    </source>
</evidence>
<dbReference type="HOGENOM" id="CLU_005070_4_1_1"/>
<dbReference type="CDD" id="cd19499">
    <property type="entry name" value="RecA-like_ClpB_Hsp104-like"/>
    <property type="match status" value="1"/>
</dbReference>
<dbReference type="PRINTS" id="PR00300">
    <property type="entry name" value="CLPPROTEASEA"/>
</dbReference>
<dbReference type="Gramene" id="LPERR02G05450.1">
    <property type="protein sequence ID" value="LPERR02G05450.1"/>
    <property type="gene ID" value="LPERR02G05450"/>
</dbReference>
<dbReference type="Pfam" id="PF17871">
    <property type="entry name" value="AAA_lid_9"/>
    <property type="match status" value="1"/>
</dbReference>
<dbReference type="GO" id="GO:0005524">
    <property type="term" value="F:ATP binding"/>
    <property type="evidence" value="ECO:0007669"/>
    <property type="project" value="UniProtKB-KW"/>
</dbReference>
<evidence type="ECO:0000256" key="7">
    <source>
        <dbReference type="PROSITE-ProRule" id="PRU01251"/>
    </source>
</evidence>
<dbReference type="FunFam" id="3.40.50.300:FF:000120">
    <property type="entry name" value="ATP-dependent chaperone ClpB"/>
    <property type="match status" value="1"/>
</dbReference>
<protein>
    <recommendedName>
        <fullName evidence="10">Clp R domain-containing protein</fullName>
    </recommendedName>
</protein>
<evidence type="ECO:0000256" key="2">
    <source>
        <dbReference type="ARBA" id="ARBA00022737"/>
    </source>
</evidence>
<keyword evidence="9" id="KW-0175">Coiled coil</keyword>
<keyword evidence="12" id="KW-1185">Reference proteome</keyword>
<dbReference type="EnsemblPlants" id="LPERR02G05450.1">
    <property type="protein sequence ID" value="LPERR02G05450.1"/>
    <property type="gene ID" value="LPERR02G05450"/>
</dbReference>
<dbReference type="InterPro" id="IPR028299">
    <property type="entry name" value="ClpA/B_CS2"/>
</dbReference>
<proteinExistence type="inferred from homology"/>
<dbReference type="InterPro" id="IPR036628">
    <property type="entry name" value="Clp_N_dom_sf"/>
</dbReference>
<dbReference type="eggNOG" id="KOG1051">
    <property type="taxonomic scope" value="Eukaryota"/>
</dbReference>
<dbReference type="PANTHER" id="PTHR11638">
    <property type="entry name" value="ATP-DEPENDENT CLP PROTEASE"/>
    <property type="match status" value="1"/>
</dbReference>
<evidence type="ECO:0000256" key="8">
    <source>
        <dbReference type="RuleBase" id="RU004432"/>
    </source>
</evidence>
<sequence length="955" mass="106233">MSRAATVSRLARAARAAAAARRHNAGGRDPLRALASLAGDAAGVGGVRRPPALFPPVGRLLPAAGAAGSGLLPRARLFQLTQPARYSSAASSSQITPGEFTEMAWEGVIGAFDAARMSKQQVVESEHLMKALLEQKDGLARRIFSKAGIDNTSILQATDEFISKQPKVVGDTSGPIIGSSFVSILDSARKHKKDYGDEFVSVEHILRAFTADKRFGQELFKNLKIGDNELKEAISAIRGSQRVTDQNPEGKYQALEKYGIDMTELARRGKLDPVIGRDDEVRRCIQILCRRTKNNPVIIGEPGVGKTAIAEGLAQRIVRGDVPEPLQNRRLISLDMGALLAGAKYRGDFEERLKAVLKEVTASNGQIILFIDEIHTVVGAGAVGGAMDAGNLLKPMLGRGELRCIGATTLDEYRKYIEKDAALERRFQQVYCGEPAVEDTVSILRGLRERYELHHAIDLVDEAAAKLKMEITSKPVELDEVDREIIRLEMEKLSLKNDTDKASKERLRKLEADLESLKEKQKNLSEHWEYEKSLMTRIRSIKEETDRVNLEIEAAEREYDLNRAAELKYGTLLSLQKQLEEAENKLAEFQQSGKSMLREEVTDIDIAEIVSKWTGIPVSNLQQSEREKLLLLEDVLHKRVIGQDIAVKSVANAIRRSRAGLSDPNRPIASFMFMGPTGVGKTELGKTLAEFLFNTESALIRIDMSEYMEKHAVSRLVGAPPGYVGYEEGGQLTEAVRRRPYSVVLFDEIEKAHQDVFNILLQLLDDGRITDSQGRTVSFTNCVIIMTSNIGSPLILDTLRNTSDSREAVYEIMKKQVIEMARQTFRPEFLNRIDEYIVFQPLDNTEINRIVEIQLNRVKNRLRQQKIHLQYTPEAVEHLGSLGFDPNYGARPVKRVIQQMVENEIALGVLKGDFKEDDTVLVDVSSAAIAKGLAPQKKLVLQRLENANLELVAND</sequence>
<keyword evidence="2 7" id="KW-0677">Repeat</keyword>
<dbReference type="Pfam" id="PF02861">
    <property type="entry name" value="Clp_N"/>
    <property type="match status" value="1"/>
</dbReference>
<dbReference type="STRING" id="77586.A0A0D9VD04"/>
<dbReference type="InterPro" id="IPR019489">
    <property type="entry name" value="Clp_ATPase_C"/>
</dbReference>
<dbReference type="PROSITE" id="PS51903">
    <property type="entry name" value="CLP_R"/>
    <property type="match status" value="1"/>
</dbReference>
<dbReference type="InterPro" id="IPR050130">
    <property type="entry name" value="ClpA_ClpB"/>
</dbReference>
<dbReference type="SUPFAM" id="SSF52540">
    <property type="entry name" value="P-loop containing nucleoside triphosphate hydrolases"/>
    <property type="match status" value="2"/>
</dbReference>
<evidence type="ECO:0000313" key="11">
    <source>
        <dbReference type="EnsemblPlants" id="LPERR02G05450.1"/>
    </source>
</evidence>
<dbReference type="GO" id="GO:0034605">
    <property type="term" value="P:cellular response to heat"/>
    <property type="evidence" value="ECO:0007669"/>
    <property type="project" value="TreeGrafter"/>
</dbReference>
<feature type="domain" description="Clp R" evidence="10">
    <location>
        <begin position="97"/>
        <end position="240"/>
    </location>
</feature>
<dbReference type="GO" id="GO:0016887">
    <property type="term" value="F:ATP hydrolysis activity"/>
    <property type="evidence" value="ECO:0007669"/>
    <property type="project" value="InterPro"/>
</dbReference>
<dbReference type="GO" id="GO:0005739">
    <property type="term" value="C:mitochondrion"/>
    <property type="evidence" value="ECO:0007669"/>
    <property type="project" value="EnsemblPlants"/>
</dbReference>
<dbReference type="SMART" id="SM01086">
    <property type="entry name" value="ClpB_D2-small"/>
    <property type="match status" value="1"/>
</dbReference>
<reference evidence="12" key="2">
    <citation type="submission" date="2013-12" db="EMBL/GenBank/DDBJ databases">
        <authorList>
            <person name="Yu Y."/>
            <person name="Lee S."/>
            <person name="de Baynast K."/>
            <person name="Wissotski M."/>
            <person name="Liu L."/>
            <person name="Talag J."/>
            <person name="Goicoechea J."/>
            <person name="Angelova A."/>
            <person name="Jetty R."/>
            <person name="Kudrna D."/>
            <person name="Golser W."/>
            <person name="Rivera L."/>
            <person name="Zhang J."/>
            <person name="Wing R."/>
        </authorList>
    </citation>
    <scope>NUCLEOTIDE SEQUENCE</scope>
</reference>
<dbReference type="FunFam" id="3.40.50.300:FF:000025">
    <property type="entry name" value="ATP-dependent Clp protease subunit"/>
    <property type="match status" value="1"/>
</dbReference>
<dbReference type="Pfam" id="PF07724">
    <property type="entry name" value="AAA_2"/>
    <property type="match status" value="1"/>
</dbReference>
<dbReference type="Gene3D" id="6.10.140.130">
    <property type="match status" value="1"/>
</dbReference>
<evidence type="ECO:0000313" key="12">
    <source>
        <dbReference type="Proteomes" id="UP000032180"/>
    </source>
</evidence>
<evidence type="ECO:0000256" key="9">
    <source>
        <dbReference type="SAM" id="Coils"/>
    </source>
</evidence>
<keyword evidence="6 8" id="KW-0143">Chaperone</keyword>
<dbReference type="Gene3D" id="1.10.1780.10">
    <property type="entry name" value="Clp, N-terminal domain"/>
    <property type="match status" value="1"/>
</dbReference>
<reference evidence="11" key="3">
    <citation type="submission" date="2015-04" db="UniProtKB">
        <authorList>
            <consortium name="EnsemblPlants"/>
        </authorList>
    </citation>
    <scope>IDENTIFICATION</scope>
</reference>
<dbReference type="InterPro" id="IPR003959">
    <property type="entry name" value="ATPase_AAA_core"/>
</dbReference>
<keyword evidence="4 8" id="KW-0067">ATP-binding</keyword>
<dbReference type="FunFam" id="1.10.1780.10:FF:000006">
    <property type="entry name" value="Chaperone protein ClpB3, chloroplastic"/>
    <property type="match status" value="1"/>
</dbReference>
<dbReference type="InterPro" id="IPR041546">
    <property type="entry name" value="ClpA/ClpB_AAA_lid"/>
</dbReference>
<dbReference type="AlphaFoldDB" id="A0A0D9VD04"/>
<comment type="similarity">
    <text evidence="1 8">Belongs to the ClpA/ClpB family.</text>
</comment>